<name>A0A1N6Y7X0_9ACTN</name>
<dbReference type="InterPro" id="IPR001647">
    <property type="entry name" value="HTH_TetR"/>
</dbReference>
<dbReference type="PANTHER" id="PTHR30055">
    <property type="entry name" value="HTH-TYPE TRANSCRIPTIONAL REGULATOR RUTR"/>
    <property type="match status" value="1"/>
</dbReference>
<dbReference type="GO" id="GO:0003700">
    <property type="term" value="F:DNA-binding transcription factor activity"/>
    <property type="evidence" value="ECO:0007669"/>
    <property type="project" value="TreeGrafter"/>
</dbReference>
<evidence type="ECO:0000313" key="7">
    <source>
        <dbReference type="Proteomes" id="UP000186004"/>
    </source>
</evidence>
<dbReference type="Pfam" id="PF00440">
    <property type="entry name" value="TetR_N"/>
    <property type="match status" value="1"/>
</dbReference>
<feature type="DNA-binding region" description="H-T-H motif" evidence="4">
    <location>
        <begin position="30"/>
        <end position="49"/>
    </location>
</feature>
<dbReference type="PROSITE" id="PS50977">
    <property type="entry name" value="HTH_TETR_2"/>
    <property type="match status" value="1"/>
</dbReference>
<dbReference type="InterPro" id="IPR009057">
    <property type="entry name" value="Homeodomain-like_sf"/>
</dbReference>
<dbReference type="RefSeq" id="WP_076470461.1">
    <property type="nucleotide sequence ID" value="NZ_FTNF01000006.1"/>
</dbReference>
<dbReference type="InterPro" id="IPR036271">
    <property type="entry name" value="Tet_transcr_reg_TetR-rel_C_sf"/>
</dbReference>
<dbReference type="GO" id="GO:0000976">
    <property type="term" value="F:transcription cis-regulatory region binding"/>
    <property type="evidence" value="ECO:0007669"/>
    <property type="project" value="TreeGrafter"/>
</dbReference>
<evidence type="ECO:0000256" key="3">
    <source>
        <dbReference type="ARBA" id="ARBA00023163"/>
    </source>
</evidence>
<protein>
    <submittedName>
        <fullName evidence="6">Transcriptional regulator, TetR family</fullName>
    </submittedName>
</protein>
<evidence type="ECO:0000256" key="1">
    <source>
        <dbReference type="ARBA" id="ARBA00023015"/>
    </source>
</evidence>
<proteinExistence type="predicted"/>
<dbReference type="PROSITE" id="PS01081">
    <property type="entry name" value="HTH_TETR_1"/>
    <property type="match status" value="1"/>
</dbReference>
<sequence length="199" mass="21640">MSTDPGTLSAERILDAAEEVLRRFGPAKATVLDVARALGVSHGSVYRHFPSKAALRSAVTERWLARMSTPLAEVATADEPAAERLRRWLFELNRSKRRIAREDPELFGTFNLLATQLEDVVAAHLEALAGQLAVIIADGVAAGEFDVADPALAGRAVLQATTRFHHPAHLTEWAEPVLEDDLAAVLALLLDGLRVRPQK</sequence>
<gene>
    <name evidence="6" type="ORF">SAMN05444858_106188</name>
</gene>
<keyword evidence="7" id="KW-1185">Reference proteome</keyword>
<organism evidence="6 7">
    <name type="scientific">Micromonospora avicenniae</name>
    <dbReference type="NCBI Taxonomy" id="1198245"/>
    <lineage>
        <taxon>Bacteria</taxon>
        <taxon>Bacillati</taxon>
        <taxon>Actinomycetota</taxon>
        <taxon>Actinomycetes</taxon>
        <taxon>Micromonosporales</taxon>
        <taxon>Micromonosporaceae</taxon>
        <taxon>Micromonospora</taxon>
    </lineage>
</organism>
<dbReference type="InterPro" id="IPR023772">
    <property type="entry name" value="DNA-bd_HTH_TetR-type_CS"/>
</dbReference>
<accession>A0A1N6Y7X0</accession>
<evidence type="ECO:0000313" key="6">
    <source>
        <dbReference type="EMBL" id="SIR10683.1"/>
    </source>
</evidence>
<evidence type="ECO:0000256" key="4">
    <source>
        <dbReference type="PROSITE-ProRule" id="PRU00335"/>
    </source>
</evidence>
<evidence type="ECO:0000256" key="2">
    <source>
        <dbReference type="ARBA" id="ARBA00023125"/>
    </source>
</evidence>
<dbReference type="EMBL" id="FTNF01000006">
    <property type="protein sequence ID" value="SIR10683.1"/>
    <property type="molecule type" value="Genomic_DNA"/>
</dbReference>
<keyword evidence="1" id="KW-0805">Transcription regulation</keyword>
<reference evidence="6 7" key="1">
    <citation type="submission" date="2017-01" db="EMBL/GenBank/DDBJ databases">
        <authorList>
            <person name="Mah S.A."/>
            <person name="Swanson W.J."/>
            <person name="Moy G.W."/>
            <person name="Vacquier V.D."/>
        </authorList>
    </citation>
    <scope>NUCLEOTIDE SEQUENCE [LARGE SCALE GENOMIC DNA]</scope>
    <source>
        <strain evidence="6 7">DSM 45758</strain>
    </source>
</reference>
<dbReference type="SUPFAM" id="SSF48498">
    <property type="entry name" value="Tetracyclin repressor-like, C-terminal domain"/>
    <property type="match status" value="1"/>
</dbReference>
<keyword evidence="2 4" id="KW-0238">DNA-binding</keyword>
<dbReference type="Pfam" id="PF17935">
    <property type="entry name" value="TetR_C_27"/>
    <property type="match status" value="1"/>
</dbReference>
<dbReference type="InterPro" id="IPR041478">
    <property type="entry name" value="TetR_C_27"/>
</dbReference>
<evidence type="ECO:0000259" key="5">
    <source>
        <dbReference type="PROSITE" id="PS50977"/>
    </source>
</evidence>
<dbReference type="OrthoDB" id="3869819at2"/>
<dbReference type="Gene3D" id="1.10.357.10">
    <property type="entry name" value="Tetracycline Repressor, domain 2"/>
    <property type="match status" value="1"/>
</dbReference>
<dbReference type="PRINTS" id="PR00455">
    <property type="entry name" value="HTHTETR"/>
</dbReference>
<dbReference type="PANTHER" id="PTHR30055:SF151">
    <property type="entry name" value="TRANSCRIPTIONAL REGULATORY PROTEIN"/>
    <property type="match status" value="1"/>
</dbReference>
<dbReference type="InterPro" id="IPR050109">
    <property type="entry name" value="HTH-type_TetR-like_transc_reg"/>
</dbReference>
<dbReference type="STRING" id="1198245.SAMN05444858_106188"/>
<dbReference type="SUPFAM" id="SSF46689">
    <property type="entry name" value="Homeodomain-like"/>
    <property type="match status" value="1"/>
</dbReference>
<dbReference type="AlphaFoldDB" id="A0A1N6Y7X0"/>
<feature type="domain" description="HTH tetR-type" evidence="5">
    <location>
        <begin position="7"/>
        <end position="67"/>
    </location>
</feature>
<keyword evidence="3" id="KW-0804">Transcription</keyword>
<dbReference type="Proteomes" id="UP000186004">
    <property type="component" value="Unassembled WGS sequence"/>
</dbReference>